<gene>
    <name evidence="4" type="ORF">IFM89_033960</name>
</gene>
<keyword evidence="5" id="KW-1185">Reference proteome</keyword>
<evidence type="ECO:0000313" key="4">
    <source>
        <dbReference type="EMBL" id="KAF9603124.1"/>
    </source>
</evidence>
<dbReference type="AlphaFoldDB" id="A0A835HR91"/>
<proteinExistence type="inferred from homology"/>
<evidence type="ECO:0000256" key="3">
    <source>
        <dbReference type="SAM" id="Phobius"/>
    </source>
</evidence>
<feature type="compositionally biased region" description="Basic and acidic residues" evidence="2">
    <location>
        <begin position="89"/>
        <end position="102"/>
    </location>
</feature>
<evidence type="ECO:0000313" key="5">
    <source>
        <dbReference type="Proteomes" id="UP000631114"/>
    </source>
</evidence>
<feature type="compositionally biased region" description="Basic and acidic residues" evidence="2">
    <location>
        <begin position="58"/>
        <end position="71"/>
    </location>
</feature>
<feature type="compositionally biased region" description="Basic and acidic residues" evidence="2">
    <location>
        <begin position="28"/>
        <end position="38"/>
    </location>
</feature>
<feature type="region of interest" description="Disordered" evidence="2">
    <location>
        <begin position="1"/>
        <end position="103"/>
    </location>
</feature>
<protein>
    <submittedName>
        <fullName evidence="4">Uncharacterized protein</fullName>
    </submittedName>
</protein>
<evidence type="ECO:0000256" key="1">
    <source>
        <dbReference type="ARBA" id="ARBA00008821"/>
    </source>
</evidence>
<dbReference type="Proteomes" id="UP000631114">
    <property type="component" value="Unassembled WGS sequence"/>
</dbReference>
<organism evidence="4 5">
    <name type="scientific">Coptis chinensis</name>
    <dbReference type="NCBI Taxonomy" id="261450"/>
    <lineage>
        <taxon>Eukaryota</taxon>
        <taxon>Viridiplantae</taxon>
        <taxon>Streptophyta</taxon>
        <taxon>Embryophyta</taxon>
        <taxon>Tracheophyta</taxon>
        <taxon>Spermatophyta</taxon>
        <taxon>Magnoliopsida</taxon>
        <taxon>Ranunculales</taxon>
        <taxon>Ranunculaceae</taxon>
        <taxon>Coptidoideae</taxon>
        <taxon>Coptis</taxon>
    </lineage>
</organism>
<comment type="caution">
    <text evidence="4">The sequence shown here is derived from an EMBL/GenBank/DDBJ whole genome shotgun (WGS) entry which is preliminary data.</text>
</comment>
<sequence>MELGSTSESQNKPDTQSGRPKPGPFVPRTDHSPRELKSWAKKTGFNPNFSGETVSSVSDRDVGVDLEKGSELEGGSSSPKIEIDPILGRTREDRGSDIEPVSRRYGGGAVLGIQKKRIGAEPVLDERETQKEVSAITPTEETKKEVNKDEEQVHIDRFSDDYEPEHRGSGKPSGMKWGLRENPSYATLIYYSLQHYLSLAGSLIFIPLIIVPAMGGTDKDTATVDFYHVIGVWHFNNNALLLWYTASFSSG</sequence>
<reference evidence="4 5" key="1">
    <citation type="submission" date="2020-10" db="EMBL/GenBank/DDBJ databases">
        <title>The Coptis chinensis genome and diversification of protoberbering-type alkaloids.</title>
        <authorList>
            <person name="Wang B."/>
            <person name="Shu S."/>
            <person name="Song C."/>
            <person name="Liu Y."/>
        </authorList>
    </citation>
    <scope>NUCLEOTIDE SEQUENCE [LARGE SCALE GENOMIC DNA]</scope>
    <source>
        <strain evidence="4">HL-2020</strain>
        <tissue evidence="4">Leaf</tissue>
    </source>
</reference>
<evidence type="ECO:0000256" key="2">
    <source>
        <dbReference type="SAM" id="MobiDB-lite"/>
    </source>
</evidence>
<feature type="compositionally biased region" description="Basic and acidic residues" evidence="2">
    <location>
        <begin position="140"/>
        <end position="150"/>
    </location>
</feature>
<keyword evidence="3" id="KW-1133">Transmembrane helix</keyword>
<feature type="transmembrane region" description="Helical" evidence="3">
    <location>
        <begin position="196"/>
        <end position="214"/>
    </location>
</feature>
<dbReference type="EMBL" id="JADFTS010000006">
    <property type="protein sequence ID" value="KAF9603124.1"/>
    <property type="molecule type" value="Genomic_DNA"/>
</dbReference>
<keyword evidence="3" id="KW-0472">Membrane</keyword>
<comment type="similarity">
    <text evidence="1">Belongs to the nucleobase:cation symporter-2 (NCS2) (TC 2.A.40) family.</text>
</comment>
<keyword evidence="3" id="KW-0812">Transmembrane</keyword>
<accession>A0A835HR91</accession>
<feature type="region of interest" description="Disordered" evidence="2">
    <location>
        <begin position="125"/>
        <end position="150"/>
    </location>
</feature>
<dbReference type="PANTHER" id="PTHR11119">
    <property type="entry name" value="XANTHINE-URACIL / VITAMIN C PERMEASE FAMILY MEMBER"/>
    <property type="match status" value="1"/>
</dbReference>
<dbReference type="OrthoDB" id="1748504at2759"/>
<feature type="compositionally biased region" description="Polar residues" evidence="2">
    <location>
        <begin position="1"/>
        <end position="18"/>
    </location>
</feature>
<name>A0A835HR91_9MAGN</name>